<feature type="transmembrane region" description="Helical" evidence="1">
    <location>
        <begin position="304"/>
        <end position="326"/>
    </location>
</feature>
<dbReference type="RefSeq" id="WP_090135113.1">
    <property type="nucleotide sequence ID" value="NZ_FMBC01000012.1"/>
</dbReference>
<feature type="transmembrane region" description="Helical" evidence="1">
    <location>
        <begin position="181"/>
        <end position="199"/>
    </location>
</feature>
<feature type="transmembrane region" description="Helical" evidence="1">
    <location>
        <begin position="219"/>
        <end position="252"/>
    </location>
</feature>
<protein>
    <submittedName>
        <fullName evidence="2">Uncharacterized membrane protein</fullName>
    </submittedName>
</protein>
<reference evidence="3" key="1">
    <citation type="submission" date="2016-08" db="EMBL/GenBank/DDBJ databases">
        <authorList>
            <person name="Varghese N."/>
            <person name="Submissions Spin"/>
        </authorList>
    </citation>
    <scope>NUCLEOTIDE SEQUENCE [LARGE SCALE GENOMIC DNA]</scope>
    <source>
        <strain evidence="3">REICA_142</strain>
    </source>
</reference>
<keyword evidence="1" id="KW-1133">Transmembrane helix</keyword>
<dbReference type="EMBL" id="FMBC01000012">
    <property type="protein sequence ID" value="SCC21551.1"/>
    <property type="molecule type" value="Genomic_DNA"/>
</dbReference>
<dbReference type="InterPro" id="IPR009323">
    <property type="entry name" value="DUF979"/>
</dbReference>
<feature type="transmembrane region" description="Helical" evidence="1">
    <location>
        <begin position="141"/>
        <end position="160"/>
    </location>
</feature>
<organism evidence="2 3">
    <name type="scientific">Kosakonia oryziphila</name>
    <dbReference type="NCBI Taxonomy" id="1005667"/>
    <lineage>
        <taxon>Bacteria</taxon>
        <taxon>Pseudomonadati</taxon>
        <taxon>Pseudomonadota</taxon>
        <taxon>Gammaproteobacteria</taxon>
        <taxon>Enterobacterales</taxon>
        <taxon>Enterobacteriaceae</taxon>
        <taxon>Kosakonia</taxon>
    </lineage>
</organism>
<feature type="transmembrane region" description="Helical" evidence="1">
    <location>
        <begin position="62"/>
        <end position="84"/>
    </location>
</feature>
<evidence type="ECO:0000313" key="3">
    <source>
        <dbReference type="Proteomes" id="UP000198515"/>
    </source>
</evidence>
<evidence type="ECO:0000313" key="2">
    <source>
        <dbReference type="EMBL" id="SCC21551.1"/>
    </source>
</evidence>
<feature type="transmembrane region" description="Helical" evidence="1">
    <location>
        <begin position="264"/>
        <end position="284"/>
    </location>
</feature>
<feature type="transmembrane region" description="Helical" evidence="1">
    <location>
        <begin position="38"/>
        <end position="56"/>
    </location>
</feature>
<dbReference type="Proteomes" id="UP000198515">
    <property type="component" value="Unassembled WGS sequence"/>
</dbReference>
<evidence type="ECO:0000256" key="1">
    <source>
        <dbReference type="SAM" id="Phobius"/>
    </source>
</evidence>
<keyword evidence="1" id="KW-0472">Membrane</keyword>
<accession>A0A1C4CRC3</accession>
<proteinExistence type="predicted"/>
<feature type="transmembrane region" description="Helical" evidence="1">
    <location>
        <begin position="6"/>
        <end position="26"/>
    </location>
</feature>
<sequence length="328" mass="35894">MMTLMTINRVYYLIGFVVMLLVVMTLRDRGNPKRFTTALFWFLFGGIFLFGDLMVQELGKSLAYRIIGGCVIAIALLAGFGLVGKGHYKMSTEAERIASSNRLKNWLFLPALMIPVVTVIGTLFLKGVAVGGVYLLDQKQLTLAALCVACVAAILTGWWLTRGTPLHAIRQSRRLVDTIGWAVILPQMLAMLGGVFVVADTGQSVQKVVSLFVNPDNRFMLVVIYCIGMALFTMIMGNAFAAFPVLSAGIALPFLINVHHGNPAPLLAIGMYAGYCGTLMTPMAANFNIVPAALLELKDKYQVIKIQIPTALTLLAVNVFLMYFLVFR</sequence>
<keyword evidence="1" id="KW-0812">Transmembrane</keyword>
<dbReference type="Pfam" id="PF06166">
    <property type="entry name" value="DUF979"/>
    <property type="match status" value="1"/>
</dbReference>
<keyword evidence="3" id="KW-1185">Reference proteome</keyword>
<dbReference type="OrthoDB" id="1689651at2"/>
<name>A0A1C4CRC3_9ENTR</name>
<gene>
    <name evidence="2" type="ORF">GA0061070_101269</name>
</gene>
<feature type="transmembrane region" description="Helical" evidence="1">
    <location>
        <begin position="105"/>
        <end position="129"/>
    </location>
</feature>
<dbReference type="AlphaFoldDB" id="A0A1C4CRC3"/>